<keyword evidence="1" id="KW-0812">Transmembrane</keyword>
<reference evidence="2" key="1">
    <citation type="submission" date="2022-07" db="EMBL/GenBank/DDBJ databases">
        <title>Identification and characterization of Bacillus thuringiensis and other Bacillus cereus group isolates from spinach by whole genome sequencing.</title>
        <authorList>
            <person name="Zao X."/>
            <person name="Zervas A."/>
            <person name="Hendriks M."/>
            <person name="Rajkovic A."/>
            <person name="Van Overbeek L."/>
            <person name="Hendriksen N.B."/>
            <person name="Uyttendaele M."/>
        </authorList>
    </citation>
    <scope>NUCLEOTIDE SEQUENCE</scope>
    <source>
        <strain evidence="2">781001F-1</strain>
    </source>
</reference>
<comment type="caution">
    <text evidence="2">The sequence shown here is derived from an EMBL/GenBank/DDBJ whole genome shotgun (WGS) entry which is preliminary data.</text>
</comment>
<gene>
    <name evidence="2" type="ORF">NPM19_23770</name>
</gene>
<protein>
    <submittedName>
        <fullName evidence="2">Uncharacterized protein</fullName>
    </submittedName>
</protein>
<evidence type="ECO:0000313" key="3">
    <source>
        <dbReference type="Proteomes" id="UP001204643"/>
    </source>
</evidence>
<keyword evidence="1" id="KW-0472">Membrane</keyword>
<keyword evidence="1" id="KW-1133">Transmembrane helix</keyword>
<dbReference type="Proteomes" id="UP001204643">
    <property type="component" value="Unassembled WGS sequence"/>
</dbReference>
<evidence type="ECO:0000256" key="1">
    <source>
        <dbReference type="SAM" id="Phobius"/>
    </source>
</evidence>
<sequence>MLFELVILFVILFIFLGYPISKAWDSFQSKEENSSSILKFEPQEILSLGLSYFIFGLGIMWNANDVRAGIPLHKFEKNGMMSDQYGFFSP</sequence>
<accession>A0AAW5L725</accession>
<proteinExistence type="predicted"/>
<dbReference type="EMBL" id="JANHEB010000045">
    <property type="protein sequence ID" value="MCQ6287665.1"/>
    <property type="molecule type" value="Genomic_DNA"/>
</dbReference>
<name>A0AAW5L725_BACCE</name>
<organism evidence="2 3">
    <name type="scientific">Bacillus cereus</name>
    <dbReference type="NCBI Taxonomy" id="1396"/>
    <lineage>
        <taxon>Bacteria</taxon>
        <taxon>Bacillati</taxon>
        <taxon>Bacillota</taxon>
        <taxon>Bacilli</taxon>
        <taxon>Bacillales</taxon>
        <taxon>Bacillaceae</taxon>
        <taxon>Bacillus</taxon>
        <taxon>Bacillus cereus group</taxon>
    </lineage>
</organism>
<feature type="transmembrane region" description="Helical" evidence="1">
    <location>
        <begin position="6"/>
        <end position="24"/>
    </location>
</feature>
<dbReference type="AlphaFoldDB" id="A0AAW5L725"/>
<feature type="transmembrane region" description="Helical" evidence="1">
    <location>
        <begin position="45"/>
        <end position="63"/>
    </location>
</feature>
<evidence type="ECO:0000313" key="2">
    <source>
        <dbReference type="EMBL" id="MCQ6287665.1"/>
    </source>
</evidence>